<keyword evidence="11 12" id="KW-0961">Cell wall biogenesis/degradation</keyword>
<feature type="transmembrane region" description="Helical" evidence="12">
    <location>
        <begin position="370"/>
        <end position="389"/>
    </location>
</feature>
<evidence type="ECO:0000256" key="6">
    <source>
        <dbReference type="ARBA" id="ARBA00022960"/>
    </source>
</evidence>
<dbReference type="PANTHER" id="PTHR22926:SF5">
    <property type="entry name" value="PHOSPHO-N-ACETYLMURAMOYL-PENTAPEPTIDE-TRANSFERASE HOMOLOG"/>
    <property type="match status" value="1"/>
</dbReference>
<evidence type="ECO:0000256" key="3">
    <source>
        <dbReference type="ARBA" id="ARBA00022618"/>
    </source>
</evidence>
<dbReference type="EMBL" id="JBHUMV010000004">
    <property type="protein sequence ID" value="MFD2754628.1"/>
    <property type="molecule type" value="Genomic_DNA"/>
</dbReference>
<keyword evidence="3 12" id="KW-0132">Cell division</keyword>
<dbReference type="InterPro" id="IPR003524">
    <property type="entry name" value="PNAcMuramoyl-5peptid_Trfase"/>
</dbReference>
<keyword evidence="9 12" id="KW-0472">Membrane</keyword>
<keyword evidence="5 12" id="KW-0812">Transmembrane</keyword>
<keyword evidence="12" id="KW-0479">Metal-binding</keyword>
<keyword evidence="12" id="KW-1003">Cell membrane</keyword>
<dbReference type="NCBIfam" id="TIGR00445">
    <property type="entry name" value="mraY"/>
    <property type="match status" value="1"/>
</dbReference>
<gene>
    <name evidence="12 14" type="primary">mraY</name>
    <name evidence="14" type="ORF">ACFSW6_11065</name>
</gene>
<dbReference type="Pfam" id="PF00953">
    <property type="entry name" value="Glycos_transf_4"/>
    <property type="match status" value="1"/>
</dbReference>
<evidence type="ECO:0000256" key="11">
    <source>
        <dbReference type="ARBA" id="ARBA00023316"/>
    </source>
</evidence>
<proteinExistence type="inferred from homology"/>
<evidence type="ECO:0000313" key="15">
    <source>
        <dbReference type="Proteomes" id="UP001597463"/>
    </source>
</evidence>
<accession>A0ABW5ULW4</accession>
<evidence type="ECO:0000256" key="2">
    <source>
        <dbReference type="ARBA" id="ARBA00005583"/>
    </source>
</evidence>
<evidence type="ECO:0000256" key="5">
    <source>
        <dbReference type="ARBA" id="ARBA00022692"/>
    </source>
</evidence>
<dbReference type="PANTHER" id="PTHR22926">
    <property type="entry name" value="PHOSPHO-N-ACETYLMURAMOYL-PENTAPEPTIDE-TRANSFERASE"/>
    <property type="match status" value="1"/>
</dbReference>
<comment type="subcellular location">
    <subcellularLocation>
        <location evidence="12">Cell membrane</location>
        <topology evidence="12">Multi-pass membrane protein</topology>
    </subcellularLocation>
    <subcellularLocation>
        <location evidence="1">Membrane</location>
        <topology evidence="1">Multi-pass membrane protein</topology>
    </subcellularLocation>
</comment>
<feature type="transmembrane region" description="Helical" evidence="12">
    <location>
        <begin position="316"/>
        <end position="339"/>
    </location>
</feature>
<feature type="transmembrane region" description="Helical" evidence="12">
    <location>
        <begin position="265"/>
        <end position="282"/>
    </location>
</feature>
<dbReference type="PROSITE" id="PS01347">
    <property type="entry name" value="MRAY_1"/>
    <property type="match status" value="1"/>
</dbReference>
<sequence>MLLMLSQWLQGLSPDFGFLRVFQYLTLRAVLAAVTALLIGLFIGPRAIRMLTALKIGQPVRGYAMETHLVKSGTPTMGGVLILFSIAVSTLLWFDLSNRFVWIVLLVTLGFGAIGWVDDWRKVVNKDPEGMRSGEKYFWQSAIGLLAALYLVFCVSENTNAQVFELFVSWVQSGFSMDLPPKAGLLVPFFKEVSYPLGVFGFVIMTYLVIVGASNAVNLTDGLDGLAIMPVILVGSTLGIFAYVTGNAGYAKYLLFPHIPGSGELMVFCGAMGGAGLAFLWFNAHPAQVFMGDVGALALGAALGTIAVIVRQEIVLAIMGGIFVVEALSVMLQVSWFKYTKKRYGEGRRLLKMAPLHHHFEKSGWKETQVVVRFWIITMLLCLLGLSTLKLR</sequence>
<dbReference type="EC" id="2.7.8.13" evidence="12 13"/>
<keyword evidence="6 12" id="KW-0133">Cell shape</keyword>
<evidence type="ECO:0000256" key="4">
    <source>
        <dbReference type="ARBA" id="ARBA00022679"/>
    </source>
</evidence>
<feature type="transmembrane region" description="Helical" evidence="12">
    <location>
        <begin position="25"/>
        <end position="48"/>
    </location>
</feature>
<evidence type="ECO:0000256" key="8">
    <source>
        <dbReference type="ARBA" id="ARBA00022989"/>
    </source>
</evidence>
<evidence type="ECO:0000256" key="12">
    <source>
        <dbReference type="HAMAP-Rule" id="MF_00038"/>
    </source>
</evidence>
<evidence type="ECO:0000256" key="13">
    <source>
        <dbReference type="NCBIfam" id="TIGR00445"/>
    </source>
</evidence>
<dbReference type="GO" id="GO:0016740">
    <property type="term" value="F:transferase activity"/>
    <property type="evidence" value="ECO:0007669"/>
    <property type="project" value="UniProtKB-KW"/>
</dbReference>
<evidence type="ECO:0000313" key="14">
    <source>
        <dbReference type="EMBL" id="MFD2754628.1"/>
    </source>
</evidence>
<keyword evidence="4 12" id="KW-0808">Transferase</keyword>
<feature type="transmembrane region" description="Helical" evidence="12">
    <location>
        <begin position="289"/>
        <end position="310"/>
    </location>
</feature>
<comment type="cofactor">
    <cofactor evidence="12">
        <name>Mg(2+)</name>
        <dbReference type="ChEBI" id="CHEBI:18420"/>
    </cofactor>
</comment>
<evidence type="ECO:0000256" key="9">
    <source>
        <dbReference type="ARBA" id="ARBA00023136"/>
    </source>
</evidence>
<reference evidence="15" key="1">
    <citation type="journal article" date="2019" name="Int. J. Syst. Evol. Microbiol.">
        <title>The Global Catalogue of Microorganisms (GCM) 10K type strain sequencing project: providing services to taxonomists for standard genome sequencing and annotation.</title>
        <authorList>
            <consortium name="The Broad Institute Genomics Platform"/>
            <consortium name="The Broad Institute Genome Sequencing Center for Infectious Disease"/>
            <person name="Wu L."/>
            <person name="Ma J."/>
        </authorList>
    </citation>
    <scope>NUCLEOTIDE SEQUENCE [LARGE SCALE GENOMIC DNA]</scope>
    <source>
        <strain evidence="15">TISTR 1906</strain>
    </source>
</reference>
<organism evidence="14 15">
    <name type="scientific">Comamonas terrae</name>
    <dbReference type="NCBI Taxonomy" id="673548"/>
    <lineage>
        <taxon>Bacteria</taxon>
        <taxon>Pseudomonadati</taxon>
        <taxon>Pseudomonadota</taxon>
        <taxon>Betaproteobacteria</taxon>
        <taxon>Burkholderiales</taxon>
        <taxon>Comamonadaceae</taxon>
        <taxon>Comamonas</taxon>
    </lineage>
</organism>
<keyword evidence="15" id="KW-1185">Reference proteome</keyword>
<keyword evidence="8 12" id="KW-1133">Transmembrane helix</keyword>
<dbReference type="InterPro" id="IPR000715">
    <property type="entry name" value="Glycosyl_transferase_4"/>
</dbReference>
<feature type="transmembrane region" description="Helical" evidence="12">
    <location>
        <begin position="225"/>
        <end position="245"/>
    </location>
</feature>
<dbReference type="RefSeq" id="WP_066482757.1">
    <property type="nucleotide sequence ID" value="NZ_BCNT01000019.1"/>
</dbReference>
<dbReference type="Proteomes" id="UP001597463">
    <property type="component" value="Unassembled WGS sequence"/>
</dbReference>
<feature type="transmembrane region" description="Helical" evidence="12">
    <location>
        <begin position="69"/>
        <end position="94"/>
    </location>
</feature>
<protein>
    <recommendedName>
        <fullName evidence="12 13">Phospho-N-acetylmuramoyl-pentapeptide-transferase</fullName>
        <ecNumber evidence="12 13">2.7.8.13</ecNumber>
    </recommendedName>
    <alternativeName>
        <fullName evidence="12">UDP-MurNAc-pentapeptide phosphotransferase</fullName>
    </alternativeName>
</protein>
<feature type="transmembrane region" description="Helical" evidence="12">
    <location>
        <begin position="137"/>
        <end position="153"/>
    </location>
</feature>
<keyword evidence="12" id="KW-0460">Magnesium</keyword>
<dbReference type="PROSITE" id="PS01348">
    <property type="entry name" value="MRAY_2"/>
    <property type="match status" value="1"/>
</dbReference>
<comment type="similarity">
    <text evidence="2 12">Belongs to the glycosyltransferase 4 family. MraY subfamily.</text>
</comment>
<dbReference type="HAMAP" id="MF_00038">
    <property type="entry name" value="MraY"/>
    <property type="match status" value="1"/>
</dbReference>
<dbReference type="Pfam" id="PF10555">
    <property type="entry name" value="MraY_sig1"/>
    <property type="match status" value="1"/>
</dbReference>
<evidence type="ECO:0000256" key="7">
    <source>
        <dbReference type="ARBA" id="ARBA00022984"/>
    </source>
</evidence>
<dbReference type="InterPro" id="IPR018480">
    <property type="entry name" value="PNAcMuramoyl-5peptid_Trfase_CS"/>
</dbReference>
<keyword evidence="7 12" id="KW-0573">Peptidoglycan synthesis</keyword>
<comment type="caution">
    <text evidence="14">The sequence shown here is derived from an EMBL/GenBank/DDBJ whole genome shotgun (WGS) entry which is preliminary data.</text>
</comment>
<comment type="pathway">
    <text evidence="12">Cell wall biogenesis; peptidoglycan biosynthesis.</text>
</comment>
<name>A0ABW5ULW4_9BURK</name>
<comment type="function">
    <text evidence="12">Catalyzes the initial step of the lipid cycle reactions in the biosynthesis of the cell wall peptidoglycan: transfers peptidoglycan precursor phospho-MurNAc-pentapeptide from UDP-MurNAc-pentapeptide onto the lipid carrier undecaprenyl phosphate, yielding undecaprenyl-pyrophosphoryl-MurNAc-pentapeptide, known as lipid I.</text>
</comment>
<keyword evidence="10 12" id="KW-0131">Cell cycle</keyword>
<evidence type="ECO:0000256" key="1">
    <source>
        <dbReference type="ARBA" id="ARBA00004141"/>
    </source>
</evidence>
<evidence type="ECO:0000256" key="10">
    <source>
        <dbReference type="ARBA" id="ARBA00023306"/>
    </source>
</evidence>
<feature type="transmembrane region" description="Helical" evidence="12">
    <location>
        <begin position="100"/>
        <end position="117"/>
    </location>
</feature>
<feature type="transmembrane region" description="Helical" evidence="12">
    <location>
        <begin position="193"/>
        <end position="213"/>
    </location>
</feature>
<comment type="catalytic activity">
    <reaction evidence="12">
        <text>UDP-N-acetyl-alpha-D-muramoyl-L-alanyl-gamma-D-glutamyl-meso-2,6-diaminopimeloyl-D-alanyl-D-alanine + di-trans,octa-cis-undecaprenyl phosphate = di-trans,octa-cis-undecaprenyl diphospho-N-acetyl-alpha-D-muramoyl-L-alanyl-D-glutamyl-meso-2,6-diaminopimeloyl-D-alanyl-D-alanine + UMP</text>
        <dbReference type="Rhea" id="RHEA:28386"/>
        <dbReference type="ChEBI" id="CHEBI:57865"/>
        <dbReference type="ChEBI" id="CHEBI:60392"/>
        <dbReference type="ChEBI" id="CHEBI:61386"/>
        <dbReference type="ChEBI" id="CHEBI:61387"/>
        <dbReference type="EC" id="2.7.8.13"/>
    </reaction>
</comment>
<dbReference type="CDD" id="cd06852">
    <property type="entry name" value="GT_MraY"/>
    <property type="match status" value="1"/>
</dbReference>